<evidence type="ECO:0000256" key="1">
    <source>
        <dbReference type="SAM" id="MobiDB-lite"/>
    </source>
</evidence>
<dbReference type="PANTHER" id="PTHR22426">
    <property type="entry name" value="ARGININE_SERINE-RICH COILED-COIL PROTEIN 2"/>
    <property type="match status" value="1"/>
</dbReference>
<feature type="compositionally biased region" description="Polar residues" evidence="1">
    <location>
        <begin position="368"/>
        <end position="379"/>
    </location>
</feature>
<dbReference type="PANTHER" id="PTHR22426:SF2">
    <property type="entry name" value="ARGININE_SERINE-RICH COILED-COIL PROTEIN 2"/>
    <property type="match status" value="1"/>
</dbReference>
<feature type="compositionally biased region" description="Basic and acidic residues" evidence="1">
    <location>
        <begin position="119"/>
        <end position="142"/>
    </location>
</feature>
<protein>
    <submittedName>
        <fullName evidence="4">Small acidic protein</fullName>
    </submittedName>
</protein>
<feature type="compositionally biased region" description="Basic residues" evidence="1">
    <location>
        <begin position="174"/>
        <end position="192"/>
    </location>
</feature>
<proteinExistence type="predicted"/>
<sequence>MSHNNKSQMKTTNQKSIVNYEDDYEDIDLVSAQRHSTSSGKRRSDQYTSQAGYSHKDRDDHSHRQLIRSNDGGYKDNHSNHGSSHHYNYRSHDRSSSSRNRHRSSSQTSRNNSTNKHRERSESHNHHNKQEESRHKHGDDYRKSKRDRSHYQHSRTRSSKEPSMTNHGSQERRYHVRHSRHHHFHYGHRSSRSRSQDAERRMEQSSKPKEYESAIITSSKHSNVECNKSDNIKLVEDQIIVSSQIETVTESKPREPPAVLASVAAVVATMKAQQSSESVFNRISPHQTIPSQLTDIPKYYNAKMVNAAKLAQQAEKRKLLWGDNKGSASDKVKTSATTSANVWTNLKFQGEHGQAMTEKFRKLMGIKTTDNTNQQSLSSKNDDVKESSRHNEQIAASNQAKLFENLDQQYSIARRSTHLARGVGLGFTAAGMSTSFQRSCGENDK</sequence>
<evidence type="ECO:0000259" key="2">
    <source>
        <dbReference type="Pfam" id="PF15477"/>
    </source>
</evidence>
<gene>
    <name evidence="4" type="primary">RSRC2</name>
    <name evidence="4" type="ORF">DERF_006922</name>
    <name evidence="3" type="ORF">HUG17_1453</name>
</gene>
<organism evidence="4 5">
    <name type="scientific">Dermatophagoides farinae</name>
    <name type="common">American house dust mite</name>
    <dbReference type="NCBI Taxonomy" id="6954"/>
    <lineage>
        <taxon>Eukaryota</taxon>
        <taxon>Metazoa</taxon>
        <taxon>Ecdysozoa</taxon>
        <taxon>Arthropoda</taxon>
        <taxon>Chelicerata</taxon>
        <taxon>Arachnida</taxon>
        <taxon>Acari</taxon>
        <taxon>Acariformes</taxon>
        <taxon>Sarcoptiformes</taxon>
        <taxon>Astigmata</taxon>
        <taxon>Psoroptidia</taxon>
        <taxon>Analgoidea</taxon>
        <taxon>Pyroglyphidae</taxon>
        <taxon>Dermatophagoidinae</taxon>
        <taxon>Dermatophagoides</taxon>
    </lineage>
</organism>
<feature type="compositionally biased region" description="Basic and acidic residues" evidence="1">
    <location>
        <begin position="54"/>
        <end position="63"/>
    </location>
</feature>
<dbReference type="EMBL" id="SDOV01000001">
    <property type="protein sequence ID" value="KAH7645915.1"/>
    <property type="molecule type" value="Genomic_DNA"/>
</dbReference>
<accession>A0A922L2J5</accession>
<dbReference type="EMBL" id="ASGP02000003">
    <property type="protein sequence ID" value="KAH9516163.1"/>
    <property type="molecule type" value="Genomic_DNA"/>
</dbReference>
<dbReference type="OrthoDB" id="1928974at2759"/>
<evidence type="ECO:0000313" key="4">
    <source>
        <dbReference type="EMBL" id="KAH9516163.1"/>
    </source>
</evidence>
<feature type="region of interest" description="Disordered" evidence="1">
    <location>
        <begin position="368"/>
        <end position="389"/>
    </location>
</feature>
<dbReference type="Proteomes" id="UP000828236">
    <property type="component" value="Unassembled WGS sequence"/>
</dbReference>
<keyword evidence="5" id="KW-1185">Reference proteome</keyword>
<feature type="region of interest" description="Disordered" evidence="1">
    <location>
        <begin position="31"/>
        <end position="213"/>
    </location>
</feature>
<evidence type="ECO:0000313" key="3">
    <source>
        <dbReference type="EMBL" id="KAH7645915.1"/>
    </source>
</evidence>
<dbReference type="AlphaFoldDB" id="A0A922L2J5"/>
<feature type="domain" description="Small acidic protein-like" evidence="2">
    <location>
        <begin position="343"/>
        <end position="426"/>
    </location>
</feature>
<reference evidence="4" key="1">
    <citation type="submission" date="2013-05" db="EMBL/GenBank/DDBJ databases">
        <authorList>
            <person name="Yim A.K.Y."/>
            <person name="Chan T.F."/>
            <person name="Ji K.M."/>
            <person name="Liu X.Y."/>
            <person name="Zhou J.W."/>
            <person name="Li R.Q."/>
            <person name="Yang K.Y."/>
            <person name="Li J."/>
            <person name="Li M."/>
            <person name="Law P.T.W."/>
            <person name="Wu Y.L."/>
            <person name="Cai Z.L."/>
            <person name="Qin H."/>
            <person name="Bao Y."/>
            <person name="Leung R.K.K."/>
            <person name="Ng P.K.S."/>
            <person name="Zou J."/>
            <person name="Zhong X.J."/>
            <person name="Ran P.X."/>
            <person name="Zhong N.S."/>
            <person name="Liu Z.G."/>
            <person name="Tsui S.K.W."/>
        </authorList>
    </citation>
    <scope>NUCLEOTIDE SEQUENCE</scope>
    <source>
        <strain evidence="4">Derf</strain>
        <tissue evidence="4">Whole organism</tissue>
    </source>
</reference>
<dbReference type="Proteomes" id="UP000790347">
    <property type="component" value="Unassembled WGS sequence"/>
</dbReference>
<name>A0A922L2J5_DERFA</name>
<evidence type="ECO:0000313" key="5">
    <source>
        <dbReference type="Proteomes" id="UP000790347"/>
    </source>
</evidence>
<feature type="compositionally biased region" description="Basic and acidic residues" evidence="1">
    <location>
        <begin position="380"/>
        <end position="389"/>
    </location>
</feature>
<comment type="caution">
    <text evidence="4">The sequence shown here is derived from an EMBL/GenBank/DDBJ whole genome shotgun (WGS) entry which is preliminary data.</text>
</comment>
<feature type="compositionally biased region" description="Basic residues" evidence="1">
    <location>
        <begin position="143"/>
        <end position="157"/>
    </location>
</feature>
<reference evidence="3" key="3">
    <citation type="journal article" date="2021" name="World Allergy Organ. J.">
        <title>Chromosome-level assembly of Dermatophagoides farinae genome and transcriptome reveals two novel allergens Der f 37 and Der f 39.</title>
        <authorList>
            <person name="Chen J."/>
            <person name="Cai Z."/>
            <person name="Fan D."/>
            <person name="Hu J."/>
            <person name="Hou Y."/>
            <person name="He Y."/>
            <person name="Zhang Z."/>
            <person name="Zhao Z."/>
            <person name="Gao P."/>
            <person name="Hu W."/>
            <person name="Sun J."/>
            <person name="Li J."/>
            <person name="Ji K."/>
        </authorList>
    </citation>
    <scope>NUCLEOTIDE SEQUENCE</scope>
    <source>
        <strain evidence="3">JKM2019</strain>
    </source>
</reference>
<feature type="compositionally biased region" description="Low complexity" evidence="1">
    <location>
        <begin position="105"/>
        <end position="114"/>
    </location>
</feature>
<dbReference type="InterPro" id="IPR028124">
    <property type="entry name" value="SMAP_dom"/>
</dbReference>
<feature type="compositionally biased region" description="Basic and acidic residues" evidence="1">
    <location>
        <begin position="194"/>
        <end position="212"/>
    </location>
</feature>
<reference evidence="4" key="4">
    <citation type="journal article" date="2022" name="Res Sq">
        <title>Comparative Genomics Reveals Insights into the Divergent Evolution of Astigmatic Mites and Household Pest Adaptations.</title>
        <authorList>
            <person name="Xiong Q."/>
            <person name="Wan A.T.-Y."/>
            <person name="Liu X.-Y."/>
            <person name="Fung C.S.-H."/>
            <person name="Xiao X."/>
            <person name="Malainual N."/>
            <person name="Hou J."/>
            <person name="Wang L."/>
            <person name="Wang M."/>
            <person name="Yang K."/>
            <person name="Cui Y."/>
            <person name="Leung E."/>
            <person name="Nong W."/>
            <person name="Shin S.-K."/>
            <person name="Au S."/>
            <person name="Jeong K.Y."/>
            <person name="Chew F.T."/>
            <person name="Hui J."/>
            <person name="Leung T.F."/>
            <person name="Tungtrongchitr A."/>
            <person name="Zhong N."/>
            <person name="Liu Z."/>
            <person name="Tsui S."/>
        </authorList>
    </citation>
    <scope>NUCLEOTIDE SEQUENCE</scope>
    <source>
        <strain evidence="4">Derf</strain>
        <tissue evidence="4">Whole organism</tissue>
    </source>
</reference>
<reference evidence="3" key="2">
    <citation type="submission" date="2020-06" db="EMBL/GenBank/DDBJ databases">
        <authorList>
            <person name="Ji K."/>
            <person name="Li J."/>
        </authorList>
    </citation>
    <scope>NUCLEOTIDE SEQUENCE</scope>
    <source>
        <strain evidence="3">JKM2019</strain>
        <tissue evidence="3">Whole body</tissue>
    </source>
</reference>
<dbReference type="Pfam" id="PF15477">
    <property type="entry name" value="SMAP"/>
    <property type="match status" value="1"/>
</dbReference>